<evidence type="ECO:0000313" key="4">
    <source>
        <dbReference type="EMBL" id="CAL2076754.1"/>
    </source>
</evidence>
<dbReference type="SUPFAM" id="SSF52218">
    <property type="entry name" value="Flavoproteins"/>
    <property type="match status" value="1"/>
</dbReference>
<organism evidence="4 5">
    <name type="scientific">Tenacibaculum platacis</name>
    <dbReference type="NCBI Taxonomy" id="3137852"/>
    <lineage>
        <taxon>Bacteria</taxon>
        <taxon>Pseudomonadati</taxon>
        <taxon>Bacteroidota</taxon>
        <taxon>Flavobacteriia</taxon>
        <taxon>Flavobacteriales</taxon>
        <taxon>Flavobacteriaceae</taxon>
        <taxon>Tenacibaculum</taxon>
    </lineage>
</organism>
<accession>A0ABP1EH91</accession>
<gene>
    <name evidence="4" type="ORF">T190607A01A_10413</name>
</gene>
<dbReference type="Pfam" id="PF02525">
    <property type="entry name" value="Flavodoxin_2"/>
    <property type="match status" value="1"/>
</dbReference>
<reference evidence="4 5" key="1">
    <citation type="submission" date="2024-05" db="EMBL/GenBank/DDBJ databases">
        <authorList>
            <person name="Duchaud E."/>
        </authorList>
    </citation>
    <scope>NUCLEOTIDE SEQUENCE [LARGE SCALE GENOMIC DNA]</scope>
    <source>
        <strain evidence="4">Ena-SAMPLE-TAB-13-05-2024-13:56:06:370-140302</strain>
    </source>
</reference>
<evidence type="ECO:0000259" key="3">
    <source>
        <dbReference type="Pfam" id="PF02525"/>
    </source>
</evidence>
<evidence type="ECO:0000256" key="1">
    <source>
        <dbReference type="ARBA" id="ARBA00006252"/>
    </source>
</evidence>
<dbReference type="Proteomes" id="UP001497416">
    <property type="component" value="Unassembled WGS sequence"/>
</dbReference>
<sequence>MNVLIINGHPDKESFNNALSESYYNGAKLSITQVEVINLRDLEFNPSLQYGYRKRTELEPDLKVAIEKIKSADHLVWVFPIWWGGMPAILKGFIDRTFLPGITFEIEEGKLLPKKLLKGKTARLIITSDSPRWYYRLFIKSPVINQFKKAILAFCGVKPTKVTYIAVVKNSNPKQREEWLKRIFSLGKKLS</sequence>
<keyword evidence="5" id="KW-1185">Reference proteome</keyword>
<dbReference type="PANTHER" id="PTHR10204:SF34">
    <property type="entry name" value="NAD(P)H DEHYDROGENASE [QUINONE] 1 ISOFORM 1"/>
    <property type="match status" value="1"/>
</dbReference>
<dbReference type="EMBL" id="CAXIXY010000003">
    <property type="protein sequence ID" value="CAL2076754.1"/>
    <property type="molecule type" value="Genomic_DNA"/>
</dbReference>
<evidence type="ECO:0000256" key="2">
    <source>
        <dbReference type="ARBA" id="ARBA00023002"/>
    </source>
</evidence>
<name>A0ABP1EH91_9FLAO</name>
<keyword evidence="2 4" id="KW-0560">Oxidoreductase</keyword>
<comment type="caution">
    <text evidence="4">The sequence shown here is derived from an EMBL/GenBank/DDBJ whole genome shotgun (WGS) entry which is preliminary data.</text>
</comment>
<feature type="domain" description="Flavodoxin-like fold" evidence="3">
    <location>
        <begin position="1"/>
        <end position="179"/>
    </location>
</feature>
<dbReference type="InterPro" id="IPR051545">
    <property type="entry name" value="NAD(P)H_dehydrogenase_qn"/>
</dbReference>
<protein>
    <submittedName>
        <fullName evidence="4">NAD(P)H dehydrogenase (Quinone)</fullName>
        <ecNumber evidence="4">1.6.5.2</ecNumber>
    </submittedName>
</protein>
<dbReference type="Gene3D" id="3.40.50.360">
    <property type="match status" value="1"/>
</dbReference>
<dbReference type="GO" id="GO:0003955">
    <property type="term" value="F:NAD(P)H dehydrogenase (quinone) activity"/>
    <property type="evidence" value="ECO:0007669"/>
    <property type="project" value="UniProtKB-EC"/>
</dbReference>
<dbReference type="InterPro" id="IPR003680">
    <property type="entry name" value="Flavodoxin_fold"/>
</dbReference>
<evidence type="ECO:0000313" key="5">
    <source>
        <dbReference type="Proteomes" id="UP001497416"/>
    </source>
</evidence>
<dbReference type="InterPro" id="IPR029039">
    <property type="entry name" value="Flavoprotein-like_sf"/>
</dbReference>
<proteinExistence type="inferred from homology"/>
<dbReference type="EC" id="1.6.5.2" evidence="4"/>
<dbReference type="RefSeq" id="WP_348709983.1">
    <property type="nucleotide sequence ID" value="NZ_CAXIXY010000003.1"/>
</dbReference>
<comment type="similarity">
    <text evidence="1">Belongs to the NAD(P)H dehydrogenase (quinone) family.</text>
</comment>
<dbReference type="PANTHER" id="PTHR10204">
    <property type="entry name" value="NAD P H OXIDOREDUCTASE-RELATED"/>
    <property type="match status" value="1"/>
</dbReference>